<keyword evidence="2" id="KW-1185">Reference proteome</keyword>
<gene>
    <name evidence="1" type="ORF">Ljor_1823</name>
</gene>
<dbReference type="RefSeq" id="WP_058471263.1">
    <property type="nucleotide sequence ID" value="NZ_CAAAIC010000008.1"/>
</dbReference>
<reference evidence="1 2" key="1">
    <citation type="submission" date="2015-11" db="EMBL/GenBank/DDBJ databases">
        <title>Genomic analysis of 38 Legionella species identifies large and diverse effector repertoires.</title>
        <authorList>
            <person name="Burstein D."/>
            <person name="Amaro F."/>
            <person name="Zusman T."/>
            <person name="Lifshitz Z."/>
            <person name="Cohen O."/>
            <person name="Gilbert J.A."/>
            <person name="Pupko T."/>
            <person name="Shuman H.A."/>
            <person name="Segal G."/>
        </authorList>
    </citation>
    <scope>NUCLEOTIDE SEQUENCE [LARGE SCALE GENOMIC DNA]</scope>
    <source>
        <strain evidence="1 2">BL-540</strain>
    </source>
</reference>
<accession>A0A0W0VCA4</accession>
<dbReference type="PATRIC" id="fig|456.5.peg.1945"/>
<name>A0A0W0VCA4_9GAMM</name>
<dbReference type="Proteomes" id="UP000055035">
    <property type="component" value="Unassembled WGS sequence"/>
</dbReference>
<protein>
    <submittedName>
        <fullName evidence="1">Uncharacterized protein</fullName>
    </submittedName>
</protein>
<dbReference type="AlphaFoldDB" id="A0A0W0VCA4"/>
<evidence type="ECO:0000313" key="1">
    <source>
        <dbReference type="EMBL" id="KTD17517.1"/>
    </source>
</evidence>
<dbReference type="STRING" id="456.Ljor_1823"/>
<dbReference type="EMBL" id="LNYJ01000011">
    <property type="protein sequence ID" value="KTD17517.1"/>
    <property type="molecule type" value="Genomic_DNA"/>
</dbReference>
<organism evidence="1 2">
    <name type="scientific">Legionella jordanis</name>
    <dbReference type="NCBI Taxonomy" id="456"/>
    <lineage>
        <taxon>Bacteria</taxon>
        <taxon>Pseudomonadati</taxon>
        <taxon>Pseudomonadota</taxon>
        <taxon>Gammaproteobacteria</taxon>
        <taxon>Legionellales</taxon>
        <taxon>Legionellaceae</taxon>
        <taxon>Legionella</taxon>
    </lineage>
</organism>
<sequence length="299" mass="34056">MPKKYKEKCELLRDVQETHYYQEKKQKIHEIKNFKLKKKIDSHMKSHKNMPPDGTTRESGYSVYCFSGSEVRANRAMVHAKKNGHAYILSRLKNAPKLPVSCLASAEHVISMQSEVEDFQSEFLPESKKQVVYEINLKINNPSNWKTERNKLLKVICENDDLLTAADIHLSCDKKSQIVTVELGTQQADIQHTIGNLRNARRYQILSCNFDAIQLNEGICLLKPDASNPIHALVNIAEGRSEGVTTKFFLERDAGKTSGQACSSYQDNKWTFNFFTSLSQMKQQTGFPENALAVKIVKK</sequence>
<comment type="caution">
    <text evidence="1">The sequence shown here is derived from an EMBL/GenBank/DDBJ whole genome shotgun (WGS) entry which is preliminary data.</text>
</comment>
<proteinExistence type="predicted"/>
<dbReference type="OrthoDB" id="5654140at2"/>
<evidence type="ECO:0000313" key="2">
    <source>
        <dbReference type="Proteomes" id="UP000055035"/>
    </source>
</evidence>